<accession>A0ABT0PSJ6</accession>
<dbReference type="InterPro" id="IPR036291">
    <property type="entry name" value="NAD(P)-bd_dom_sf"/>
</dbReference>
<evidence type="ECO:0000313" key="2">
    <source>
        <dbReference type="EMBL" id="MCL6273418.1"/>
    </source>
</evidence>
<dbReference type="InterPro" id="IPR020843">
    <property type="entry name" value="ER"/>
</dbReference>
<dbReference type="InterPro" id="IPR002364">
    <property type="entry name" value="Quin_OxRdtase/zeta-crystal_CS"/>
</dbReference>
<dbReference type="InterPro" id="IPR052733">
    <property type="entry name" value="Chloroplast_QOR"/>
</dbReference>
<gene>
    <name evidence="2" type="ORF">M3P19_05315</name>
</gene>
<keyword evidence="3" id="KW-1185">Reference proteome</keyword>
<dbReference type="Proteomes" id="UP001203607">
    <property type="component" value="Unassembled WGS sequence"/>
</dbReference>
<dbReference type="RefSeq" id="WP_249656595.1">
    <property type="nucleotide sequence ID" value="NZ_JAMFMA010000001.1"/>
</dbReference>
<proteinExistence type="predicted"/>
<dbReference type="SMART" id="SM00829">
    <property type="entry name" value="PKS_ER"/>
    <property type="match status" value="1"/>
</dbReference>
<dbReference type="Pfam" id="PF08240">
    <property type="entry name" value="ADH_N"/>
    <property type="match status" value="1"/>
</dbReference>
<feature type="domain" description="Enoyl reductase (ER)" evidence="1">
    <location>
        <begin position="10"/>
        <end position="319"/>
    </location>
</feature>
<protein>
    <submittedName>
        <fullName evidence="2">NAD(P)-dependent alcohol dehydrogenase</fullName>
    </submittedName>
</protein>
<dbReference type="SUPFAM" id="SSF50129">
    <property type="entry name" value="GroES-like"/>
    <property type="match status" value="1"/>
</dbReference>
<dbReference type="PANTHER" id="PTHR44013:SF1">
    <property type="entry name" value="ZINC-TYPE ALCOHOL DEHYDROGENASE-LIKE PROTEIN C16A3.02C"/>
    <property type="match status" value="1"/>
</dbReference>
<dbReference type="Pfam" id="PF13602">
    <property type="entry name" value="ADH_zinc_N_2"/>
    <property type="match status" value="1"/>
</dbReference>
<sequence>MKVFTVKNYGTPVDALQIEECQIPKPGKDEITLAVKATTINDYDWAMITGKPFIYRLMFGLLKPKNAIPGMELSGIVTSIGDEVGTFSVGDKVYGDISDHGFGTYAEYVCINANAVQKMPEQMDFVQATALPHASLLAFQAFKKVGLSKGQRVLINGAGGGVGTIGLQLAKLKECHVTGVDSEMKLEKMASLGFDNVLDYRKIDFTKMDDQYDVILDCKSTRSISSLNKVLNPTGKYITVGGSIGKLLHLAVWGKLANWITGKHFGILALKPNRELHRIAALFQQQKLTACIDGPHSFDAIPNLVNYFGKGNHFGKVVIILD</sequence>
<dbReference type="CDD" id="cd08267">
    <property type="entry name" value="MDR1"/>
    <property type="match status" value="1"/>
</dbReference>
<name>A0ABT0PSJ6_9FLAO</name>
<dbReference type="PROSITE" id="PS01162">
    <property type="entry name" value="QOR_ZETA_CRYSTAL"/>
    <property type="match status" value="1"/>
</dbReference>
<dbReference type="PANTHER" id="PTHR44013">
    <property type="entry name" value="ZINC-TYPE ALCOHOL DEHYDROGENASE-LIKE PROTEIN C16A3.02C"/>
    <property type="match status" value="1"/>
</dbReference>
<dbReference type="EMBL" id="JAMFMA010000001">
    <property type="protein sequence ID" value="MCL6273418.1"/>
    <property type="molecule type" value="Genomic_DNA"/>
</dbReference>
<organism evidence="2 3">
    <name type="scientific">Flagellimonas spongiicola</name>
    <dbReference type="NCBI Taxonomy" id="2942208"/>
    <lineage>
        <taxon>Bacteria</taxon>
        <taxon>Pseudomonadati</taxon>
        <taxon>Bacteroidota</taxon>
        <taxon>Flavobacteriia</taxon>
        <taxon>Flavobacteriales</taxon>
        <taxon>Flavobacteriaceae</taxon>
        <taxon>Flagellimonas</taxon>
    </lineage>
</organism>
<reference evidence="2 3" key="1">
    <citation type="submission" date="2022-05" db="EMBL/GenBank/DDBJ databases">
        <authorList>
            <person name="Park J.-S."/>
        </authorList>
    </citation>
    <scope>NUCLEOTIDE SEQUENCE [LARGE SCALE GENOMIC DNA]</scope>
    <source>
        <strain evidence="2 3">2012CJ35-5</strain>
    </source>
</reference>
<dbReference type="Gene3D" id="3.40.50.720">
    <property type="entry name" value="NAD(P)-binding Rossmann-like Domain"/>
    <property type="match status" value="1"/>
</dbReference>
<dbReference type="Gene3D" id="3.90.180.10">
    <property type="entry name" value="Medium-chain alcohol dehydrogenases, catalytic domain"/>
    <property type="match status" value="1"/>
</dbReference>
<dbReference type="InterPro" id="IPR013154">
    <property type="entry name" value="ADH-like_N"/>
</dbReference>
<evidence type="ECO:0000259" key="1">
    <source>
        <dbReference type="SMART" id="SM00829"/>
    </source>
</evidence>
<evidence type="ECO:0000313" key="3">
    <source>
        <dbReference type="Proteomes" id="UP001203607"/>
    </source>
</evidence>
<dbReference type="InterPro" id="IPR011032">
    <property type="entry name" value="GroES-like_sf"/>
</dbReference>
<comment type="caution">
    <text evidence="2">The sequence shown here is derived from an EMBL/GenBank/DDBJ whole genome shotgun (WGS) entry which is preliminary data.</text>
</comment>
<dbReference type="SUPFAM" id="SSF51735">
    <property type="entry name" value="NAD(P)-binding Rossmann-fold domains"/>
    <property type="match status" value="1"/>
</dbReference>